<dbReference type="EMBL" id="JANIIK010000109">
    <property type="protein sequence ID" value="KAJ3598107.1"/>
    <property type="molecule type" value="Genomic_DNA"/>
</dbReference>
<gene>
    <name evidence="2" type="ORF">NHX12_001621</name>
</gene>
<keyword evidence="3" id="KW-1185">Reference proteome</keyword>
<feature type="region of interest" description="Disordered" evidence="1">
    <location>
        <begin position="80"/>
        <end position="126"/>
    </location>
</feature>
<dbReference type="AlphaFoldDB" id="A0A9Q0IF47"/>
<feature type="region of interest" description="Disordered" evidence="1">
    <location>
        <begin position="38"/>
        <end position="66"/>
    </location>
</feature>
<protein>
    <submittedName>
        <fullName evidence="2">Uncharacterized protein</fullName>
    </submittedName>
</protein>
<dbReference type="Proteomes" id="UP001148018">
    <property type="component" value="Unassembled WGS sequence"/>
</dbReference>
<organism evidence="2 3">
    <name type="scientific">Muraenolepis orangiensis</name>
    <name type="common">Patagonian moray cod</name>
    <dbReference type="NCBI Taxonomy" id="630683"/>
    <lineage>
        <taxon>Eukaryota</taxon>
        <taxon>Metazoa</taxon>
        <taxon>Chordata</taxon>
        <taxon>Craniata</taxon>
        <taxon>Vertebrata</taxon>
        <taxon>Euteleostomi</taxon>
        <taxon>Actinopterygii</taxon>
        <taxon>Neopterygii</taxon>
        <taxon>Teleostei</taxon>
        <taxon>Neoteleostei</taxon>
        <taxon>Acanthomorphata</taxon>
        <taxon>Zeiogadaria</taxon>
        <taxon>Gadariae</taxon>
        <taxon>Gadiformes</taxon>
        <taxon>Muraenolepidoidei</taxon>
        <taxon>Muraenolepididae</taxon>
        <taxon>Muraenolepis</taxon>
    </lineage>
</organism>
<feature type="compositionally biased region" description="Polar residues" evidence="1">
    <location>
        <begin position="116"/>
        <end position="126"/>
    </location>
</feature>
<reference evidence="2" key="1">
    <citation type="submission" date="2022-07" db="EMBL/GenBank/DDBJ databases">
        <title>Chromosome-level genome of Muraenolepis orangiensis.</title>
        <authorList>
            <person name="Kim J."/>
        </authorList>
    </citation>
    <scope>NUCLEOTIDE SEQUENCE</scope>
    <source>
        <strain evidence="2">KU_S4_2022</strain>
        <tissue evidence="2">Muscle</tissue>
    </source>
</reference>
<accession>A0A9Q0IF47</accession>
<evidence type="ECO:0000313" key="3">
    <source>
        <dbReference type="Proteomes" id="UP001148018"/>
    </source>
</evidence>
<sequence length="126" mass="13883">MAIKPAQPADEAEARWYGGTVSESVHIRLTHAGLKNRPLKLNRPLKNQPLKLNQRLSRVTRRRDSAQTLVQLQCVDNREKTLGLRVSQAKRERGAEQNSGQQGGPGGVQGTARRPSPSSELKSPVD</sequence>
<evidence type="ECO:0000256" key="1">
    <source>
        <dbReference type="SAM" id="MobiDB-lite"/>
    </source>
</evidence>
<name>A0A9Q0IF47_9TELE</name>
<comment type="caution">
    <text evidence="2">The sequence shown here is derived from an EMBL/GenBank/DDBJ whole genome shotgun (WGS) entry which is preliminary data.</text>
</comment>
<proteinExistence type="predicted"/>
<evidence type="ECO:0000313" key="2">
    <source>
        <dbReference type="EMBL" id="KAJ3598107.1"/>
    </source>
</evidence>